<dbReference type="Proteomes" id="UP001597261">
    <property type="component" value="Unassembled WGS sequence"/>
</dbReference>
<dbReference type="EMBL" id="JBHUDX010000004">
    <property type="protein sequence ID" value="MFD1656939.1"/>
    <property type="molecule type" value="Genomic_DNA"/>
</dbReference>
<evidence type="ECO:0000313" key="1">
    <source>
        <dbReference type="EMBL" id="MFD1656939.1"/>
    </source>
</evidence>
<proteinExistence type="predicted"/>
<organism evidence="1 2">
    <name type="scientific">Streptomyces caeni</name>
    <dbReference type="NCBI Taxonomy" id="2307231"/>
    <lineage>
        <taxon>Bacteria</taxon>
        <taxon>Bacillati</taxon>
        <taxon>Actinomycetota</taxon>
        <taxon>Actinomycetes</taxon>
        <taxon>Kitasatosporales</taxon>
        <taxon>Streptomycetaceae</taxon>
        <taxon>Streptomyces</taxon>
    </lineage>
</organism>
<comment type="caution">
    <text evidence="1">The sequence shown here is derived from an EMBL/GenBank/DDBJ whole genome shotgun (WGS) entry which is preliminary data.</text>
</comment>
<keyword evidence="2" id="KW-1185">Reference proteome</keyword>
<sequence>MDLRSELQSIYDQHKKLTPALVVDAARDEQHPLHSRFEWNDAVAGEAWRRQQAHELIRSVRVVYREADEANPEKSVRAFHAVRKENGHVYEPVDKVAADDFTRRLVLADMEREWKALHRRYQDFEEFTAMVRRDLNAA</sequence>
<accession>A0ABW4IHY9</accession>
<dbReference type="RefSeq" id="WP_381077288.1">
    <property type="nucleotide sequence ID" value="NZ_JBHUDX010000004.1"/>
</dbReference>
<evidence type="ECO:0000313" key="2">
    <source>
        <dbReference type="Proteomes" id="UP001597261"/>
    </source>
</evidence>
<protein>
    <submittedName>
        <fullName evidence="1">Uncharacterized protein</fullName>
    </submittedName>
</protein>
<name>A0ABW4IHY9_9ACTN</name>
<gene>
    <name evidence="1" type="ORF">ACFSL4_01490</name>
</gene>
<reference evidence="2" key="1">
    <citation type="journal article" date="2019" name="Int. J. Syst. Evol. Microbiol.">
        <title>The Global Catalogue of Microorganisms (GCM) 10K type strain sequencing project: providing services to taxonomists for standard genome sequencing and annotation.</title>
        <authorList>
            <consortium name="The Broad Institute Genomics Platform"/>
            <consortium name="The Broad Institute Genome Sequencing Center for Infectious Disease"/>
            <person name="Wu L."/>
            <person name="Ma J."/>
        </authorList>
    </citation>
    <scope>NUCLEOTIDE SEQUENCE [LARGE SCALE GENOMIC DNA]</scope>
    <source>
        <strain evidence="2">CGMCC 1.12470</strain>
    </source>
</reference>